<sequence>MNRIQSRVSNPQETVRRFWDQFNSKSPGKVFTVLPENPYALTKPPASGFIQGQDVDKSYEEACRECRRAVLCISVECERVNQKYTDPHFNLEVDLKSNTRNYLDGLEERNDEMFPKGVKRVTEIFENPQFFVNGPTAADVRQGRDGDCWAMAALSTMGNKRGLIEKICVARNEKVGVYGFVFYRDGEWKHCIVDDQLYMRAADYDESMDERPVWDDINRSNAEEEYRKAFQTGSRALYFAQCNDENETWLPLLEKAYAKAHGDYSAIEGGLVGEAVEDFTGGVTSEVLLSDILDKDRFWTEELMKVNKEFLFGCGTGLFTNWLYPSYKGPPRDRQGIAENHSYSIMEAREVDGQRLLRLRNPWGKKEWKGAWSDGSAEWTTEWMEKLGHTFGNDGFFWISYEDFLKRYQHLDRTRLFGSDWRVTQHWTTLNVPWSARYHSTRFLIDIKKTSPVVIVLSQLDTRYFKGLAGEYNFYLKFRVQKEGQKGYLLRSQTSYLMARSVNAEITLEPGRYYVLMKVIAHRNEGRPTEDIVREYALTKRHKLFQIGLSYDLAHLKGLNAETDKEKRDREEHEGSRKEAERNKLRDDIKRQMQKEWIVERKRAARQRRHADILAGRLPSFRSNGLDGDSTQQQANGNGNGVQSAMNGNGTNGVRKRRLTLQTDSSFSSKRIRLGFERSRPSLDTRLATNCLDREDEELLEGFEFDSDIDMPPDNPGQSLPPGPSGEIQETHDTLWNAICVVGLRVYSKDPQLSLQVVHTAEQDDGIEAELDMDDPAATATSEFAPWSRRGFG</sequence>
<dbReference type="InterPro" id="IPR022684">
    <property type="entry name" value="Calpain_cysteine_protease"/>
</dbReference>
<evidence type="ECO:0000259" key="8">
    <source>
        <dbReference type="PROSITE" id="PS50203"/>
    </source>
</evidence>
<dbReference type="Gene3D" id="3.90.70.10">
    <property type="entry name" value="Cysteine proteinases"/>
    <property type="match status" value="1"/>
</dbReference>
<dbReference type="PANTHER" id="PTHR10183:SF379">
    <property type="entry name" value="CALPAIN-5"/>
    <property type="match status" value="1"/>
</dbReference>
<evidence type="ECO:0000256" key="3">
    <source>
        <dbReference type="ARBA" id="ARBA00022801"/>
    </source>
</evidence>
<feature type="region of interest" description="Disordered" evidence="7">
    <location>
        <begin position="705"/>
        <end position="727"/>
    </location>
</feature>
<keyword evidence="10" id="KW-1185">Reference proteome</keyword>
<dbReference type="CDD" id="cd00044">
    <property type="entry name" value="CysPc"/>
    <property type="match status" value="1"/>
</dbReference>
<dbReference type="GO" id="GO:0004198">
    <property type="term" value="F:calcium-dependent cysteine-type endopeptidase activity"/>
    <property type="evidence" value="ECO:0007669"/>
    <property type="project" value="InterPro"/>
</dbReference>
<name>A0A507R567_MONPU</name>
<reference evidence="9 10" key="1">
    <citation type="submission" date="2019-06" db="EMBL/GenBank/DDBJ databases">
        <title>Wine fermentation using esterase from Monascus purpureus.</title>
        <authorList>
            <person name="Geng C."/>
            <person name="Zhang Y."/>
        </authorList>
    </citation>
    <scope>NUCLEOTIDE SEQUENCE [LARGE SCALE GENOMIC DNA]</scope>
    <source>
        <strain evidence="9">HQ1</strain>
    </source>
</reference>
<feature type="active site" evidence="5 6">
    <location>
        <position position="148"/>
    </location>
</feature>
<feature type="region of interest" description="Disordered" evidence="7">
    <location>
        <begin position="774"/>
        <end position="793"/>
    </location>
</feature>
<dbReference type="SMART" id="SM00230">
    <property type="entry name" value="CysPc"/>
    <property type="match status" value="1"/>
</dbReference>
<feature type="compositionally biased region" description="Pro residues" evidence="7">
    <location>
        <begin position="713"/>
        <end position="724"/>
    </location>
</feature>
<dbReference type="InterPro" id="IPR038765">
    <property type="entry name" value="Papain-like_cys_pep_sf"/>
</dbReference>
<organism evidence="9 10">
    <name type="scientific">Monascus purpureus</name>
    <name type="common">Red mold</name>
    <name type="synonym">Monascus anka</name>
    <dbReference type="NCBI Taxonomy" id="5098"/>
    <lineage>
        <taxon>Eukaryota</taxon>
        <taxon>Fungi</taxon>
        <taxon>Dikarya</taxon>
        <taxon>Ascomycota</taxon>
        <taxon>Pezizomycotina</taxon>
        <taxon>Eurotiomycetes</taxon>
        <taxon>Eurotiomycetidae</taxon>
        <taxon>Eurotiales</taxon>
        <taxon>Aspergillaceae</taxon>
        <taxon>Monascus</taxon>
    </lineage>
</organism>
<dbReference type="Proteomes" id="UP000319663">
    <property type="component" value="Unassembled WGS sequence"/>
</dbReference>
<proteinExistence type="inferred from homology"/>
<dbReference type="EMBL" id="VIFY01000016">
    <property type="protein sequence ID" value="TQB75718.1"/>
    <property type="molecule type" value="Genomic_DNA"/>
</dbReference>
<evidence type="ECO:0000256" key="5">
    <source>
        <dbReference type="PIRSR" id="PIRSR622684-1"/>
    </source>
</evidence>
<dbReference type="FunFam" id="3.90.70.10:FF:000072">
    <property type="entry name" value="Cysteine proteinase"/>
    <property type="match status" value="1"/>
</dbReference>
<dbReference type="PANTHER" id="PTHR10183">
    <property type="entry name" value="CALPAIN"/>
    <property type="match status" value="1"/>
</dbReference>
<keyword evidence="4 6" id="KW-0788">Thiol protease</keyword>
<evidence type="ECO:0000313" key="9">
    <source>
        <dbReference type="EMBL" id="TQB75718.1"/>
    </source>
</evidence>
<evidence type="ECO:0000256" key="2">
    <source>
        <dbReference type="ARBA" id="ARBA00022670"/>
    </source>
</evidence>
<evidence type="ECO:0000256" key="7">
    <source>
        <dbReference type="SAM" id="MobiDB-lite"/>
    </source>
</evidence>
<dbReference type="PROSITE" id="PS50203">
    <property type="entry name" value="CALPAIN_CAT"/>
    <property type="match status" value="1"/>
</dbReference>
<dbReference type="AlphaFoldDB" id="A0A507R567"/>
<keyword evidence="2 6" id="KW-0645">Protease</keyword>
<dbReference type="PRINTS" id="PR00704">
    <property type="entry name" value="CALPAIN"/>
</dbReference>
<evidence type="ECO:0000256" key="1">
    <source>
        <dbReference type="ARBA" id="ARBA00007623"/>
    </source>
</evidence>
<feature type="region of interest" description="Disordered" evidence="7">
    <location>
        <begin position="610"/>
        <end position="662"/>
    </location>
</feature>
<feature type="active site" evidence="5 6">
    <location>
        <position position="341"/>
    </location>
</feature>
<comment type="similarity">
    <text evidence="1">Belongs to the peptidase C2 family.</text>
</comment>
<feature type="domain" description="Calpain catalytic" evidence="8">
    <location>
        <begin position="119"/>
        <end position="417"/>
    </location>
</feature>
<dbReference type="GO" id="GO:0006508">
    <property type="term" value="P:proteolysis"/>
    <property type="evidence" value="ECO:0007669"/>
    <property type="project" value="UniProtKB-KW"/>
</dbReference>
<accession>A0A507R567</accession>
<feature type="region of interest" description="Disordered" evidence="7">
    <location>
        <begin position="563"/>
        <end position="587"/>
    </location>
</feature>
<evidence type="ECO:0000256" key="6">
    <source>
        <dbReference type="PROSITE-ProRule" id="PRU00239"/>
    </source>
</evidence>
<evidence type="ECO:0000313" key="10">
    <source>
        <dbReference type="Proteomes" id="UP000319663"/>
    </source>
</evidence>
<dbReference type="Pfam" id="PF00648">
    <property type="entry name" value="Peptidase_C2"/>
    <property type="match status" value="2"/>
</dbReference>
<keyword evidence="3 6" id="KW-0378">Hydrolase</keyword>
<feature type="active site" evidence="5 6">
    <location>
        <position position="361"/>
    </location>
</feature>
<evidence type="ECO:0000256" key="4">
    <source>
        <dbReference type="ARBA" id="ARBA00022807"/>
    </source>
</evidence>
<dbReference type="InterPro" id="IPR001300">
    <property type="entry name" value="Peptidase_C2_calpain_cat"/>
</dbReference>
<dbReference type="STRING" id="5098.A0A507R567"/>
<comment type="caution">
    <text evidence="9">The sequence shown here is derived from an EMBL/GenBank/DDBJ whole genome shotgun (WGS) entry which is preliminary data.</text>
</comment>
<gene>
    <name evidence="9" type="ORF">MPDQ_002018</name>
</gene>
<dbReference type="SUPFAM" id="SSF54001">
    <property type="entry name" value="Cysteine proteinases"/>
    <property type="match status" value="1"/>
</dbReference>
<protein>
    <recommendedName>
        <fullName evidence="8">Calpain catalytic domain-containing protein</fullName>
    </recommendedName>
</protein>